<accession>A0A3N4KEP4</accession>
<reference evidence="2 3" key="1">
    <citation type="journal article" date="2018" name="Nat. Ecol. Evol.">
        <title>Pezizomycetes genomes reveal the molecular basis of ectomycorrhizal truffle lifestyle.</title>
        <authorList>
            <person name="Murat C."/>
            <person name="Payen T."/>
            <person name="Noel B."/>
            <person name="Kuo A."/>
            <person name="Morin E."/>
            <person name="Chen J."/>
            <person name="Kohler A."/>
            <person name="Krizsan K."/>
            <person name="Balestrini R."/>
            <person name="Da Silva C."/>
            <person name="Montanini B."/>
            <person name="Hainaut M."/>
            <person name="Levati E."/>
            <person name="Barry K.W."/>
            <person name="Belfiori B."/>
            <person name="Cichocki N."/>
            <person name="Clum A."/>
            <person name="Dockter R.B."/>
            <person name="Fauchery L."/>
            <person name="Guy J."/>
            <person name="Iotti M."/>
            <person name="Le Tacon F."/>
            <person name="Lindquist E.A."/>
            <person name="Lipzen A."/>
            <person name="Malagnac F."/>
            <person name="Mello A."/>
            <person name="Molinier V."/>
            <person name="Miyauchi S."/>
            <person name="Poulain J."/>
            <person name="Riccioni C."/>
            <person name="Rubini A."/>
            <person name="Sitrit Y."/>
            <person name="Splivallo R."/>
            <person name="Traeger S."/>
            <person name="Wang M."/>
            <person name="Zifcakova L."/>
            <person name="Wipf D."/>
            <person name="Zambonelli A."/>
            <person name="Paolocci F."/>
            <person name="Nowrousian M."/>
            <person name="Ottonello S."/>
            <person name="Baldrian P."/>
            <person name="Spatafora J.W."/>
            <person name="Henrissat B."/>
            <person name="Nagy L.G."/>
            <person name="Aury J.M."/>
            <person name="Wincker P."/>
            <person name="Grigoriev I.V."/>
            <person name="Bonfante P."/>
            <person name="Martin F.M."/>
        </authorList>
    </citation>
    <scope>NUCLEOTIDE SEQUENCE [LARGE SCALE GENOMIC DNA]</scope>
    <source>
        <strain evidence="2 3">CCBAS932</strain>
    </source>
</reference>
<dbReference type="AlphaFoldDB" id="A0A3N4KEP4"/>
<evidence type="ECO:0000256" key="1">
    <source>
        <dbReference type="SAM" id="MobiDB-lite"/>
    </source>
</evidence>
<feature type="region of interest" description="Disordered" evidence="1">
    <location>
        <begin position="89"/>
        <end position="133"/>
    </location>
</feature>
<name>A0A3N4KEP4_9PEZI</name>
<gene>
    <name evidence="2" type="ORF">P167DRAFT_326038</name>
</gene>
<evidence type="ECO:0000313" key="2">
    <source>
        <dbReference type="EMBL" id="RPB08994.1"/>
    </source>
</evidence>
<dbReference type="EMBL" id="ML119156">
    <property type="protein sequence ID" value="RPB08994.1"/>
    <property type="molecule type" value="Genomic_DNA"/>
</dbReference>
<sequence length="173" mass="19661">MNPPTYYEDPQRDDQLSIYSAAPSYHSTSTLVPTYTALPSPRQAQSQNYTSLLSANYNVTSWHSLTGSGHQNRAYANEIEDAARVLSRMRDDDGRRGSGVSEVSVVSTAEEDGAKEAETDADTVLEEEEAKSWDHLASQMEDWNERERKWEEFSRRYTYKEGKRRGWGKILGV</sequence>
<feature type="compositionally biased region" description="Acidic residues" evidence="1">
    <location>
        <begin position="119"/>
        <end position="129"/>
    </location>
</feature>
<keyword evidence="3" id="KW-1185">Reference proteome</keyword>
<dbReference type="InParanoid" id="A0A3N4KEP4"/>
<feature type="compositionally biased region" description="Low complexity" evidence="1">
    <location>
        <begin position="98"/>
        <end position="107"/>
    </location>
</feature>
<dbReference type="Proteomes" id="UP000277580">
    <property type="component" value="Unassembled WGS sequence"/>
</dbReference>
<proteinExistence type="predicted"/>
<protein>
    <submittedName>
        <fullName evidence="2">Uncharacterized protein</fullName>
    </submittedName>
</protein>
<organism evidence="2 3">
    <name type="scientific">Morchella conica CCBAS932</name>
    <dbReference type="NCBI Taxonomy" id="1392247"/>
    <lineage>
        <taxon>Eukaryota</taxon>
        <taxon>Fungi</taxon>
        <taxon>Dikarya</taxon>
        <taxon>Ascomycota</taxon>
        <taxon>Pezizomycotina</taxon>
        <taxon>Pezizomycetes</taxon>
        <taxon>Pezizales</taxon>
        <taxon>Morchellaceae</taxon>
        <taxon>Morchella</taxon>
    </lineage>
</organism>
<dbReference type="OrthoDB" id="4203030at2759"/>
<evidence type="ECO:0000313" key="3">
    <source>
        <dbReference type="Proteomes" id="UP000277580"/>
    </source>
</evidence>